<proteinExistence type="predicted"/>
<dbReference type="RefSeq" id="WP_165404797.1">
    <property type="nucleotide sequence ID" value="NZ_SGXC01000003.1"/>
</dbReference>
<dbReference type="GO" id="GO:0016709">
    <property type="term" value="F:oxidoreductase activity, acting on paired donors, with incorporation or reduction of molecular oxygen, NAD(P)H as one donor, and incorporation of one atom of oxygen"/>
    <property type="evidence" value="ECO:0007669"/>
    <property type="project" value="UniProtKB-ARBA"/>
</dbReference>
<dbReference type="Pfam" id="PF01494">
    <property type="entry name" value="FAD_binding_3"/>
    <property type="match status" value="1"/>
</dbReference>
<dbReference type="AlphaFoldDB" id="A0A4Q7N9U3"/>
<protein>
    <submittedName>
        <fullName evidence="5">2-polyprenyl-6-methoxyphenol hydroxylase-like FAD-dependent oxidoreductase</fullName>
    </submittedName>
</protein>
<dbReference type="InterPro" id="IPR002938">
    <property type="entry name" value="FAD-bd"/>
</dbReference>
<dbReference type="PANTHER" id="PTHR43004:SF19">
    <property type="entry name" value="BINDING MONOOXYGENASE, PUTATIVE (JCVI)-RELATED"/>
    <property type="match status" value="1"/>
</dbReference>
<comment type="caution">
    <text evidence="5">The sequence shown here is derived from an EMBL/GenBank/DDBJ whole genome shotgun (WGS) entry which is preliminary data.</text>
</comment>
<evidence type="ECO:0000259" key="4">
    <source>
        <dbReference type="Pfam" id="PF01494"/>
    </source>
</evidence>
<dbReference type="PRINTS" id="PR00420">
    <property type="entry name" value="RNGMNOXGNASE"/>
</dbReference>
<dbReference type="Proteomes" id="UP000292445">
    <property type="component" value="Unassembled WGS sequence"/>
</dbReference>
<dbReference type="Pfam" id="PF21274">
    <property type="entry name" value="Rng_hyd_C"/>
    <property type="match status" value="1"/>
</dbReference>
<keyword evidence="3" id="KW-0274">FAD</keyword>
<dbReference type="PANTHER" id="PTHR43004">
    <property type="entry name" value="TRK SYSTEM POTASSIUM UPTAKE PROTEIN"/>
    <property type="match status" value="1"/>
</dbReference>
<dbReference type="Gene3D" id="3.30.9.10">
    <property type="entry name" value="D-Amino Acid Oxidase, subunit A, domain 2"/>
    <property type="match status" value="1"/>
</dbReference>
<gene>
    <name evidence="5" type="ORF">EV675_5506</name>
</gene>
<dbReference type="SUPFAM" id="SSF51905">
    <property type="entry name" value="FAD/NAD(P)-binding domain"/>
    <property type="match status" value="1"/>
</dbReference>
<dbReference type="Gene3D" id="3.40.30.120">
    <property type="match status" value="1"/>
</dbReference>
<dbReference type="InterPro" id="IPR036188">
    <property type="entry name" value="FAD/NAD-bd_sf"/>
</dbReference>
<dbReference type="GO" id="GO:0071949">
    <property type="term" value="F:FAD binding"/>
    <property type="evidence" value="ECO:0007669"/>
    <property type="project" value="InterPro"/>
</dbReference>
<dbReference type="Gene3D" id="3.50.50.60">
    <property type="entry name" value="FAD/NAD(P)-binding domain"/>
    <property type="match status" value="1"/>
</dbReference>
<evidence type="ECO:0000313" key="5">
    <source>
        <dbReference type="EMBL" id="RZS78849.1"/>
    </source>
</evidence>
<dbReference type="InterPro" id="IPR050641">
    <property type="entry name" value="RIFMO-like"/>
</dbReference>
<dbReference type="EMBL" id="SGXC01000003">
    <property type="protein sequence ID" value="RZS78849.1"/>
    <property type="molecule type" value="Genomic_DNA"/>
</dbReference>
<evidence type="ECO:0000256" key="1">
    <source>
        <dbReference type="ARBA" id="ARBA00001974"/>
    </source>
</evidence>
<comment type="cofactor">
    <cofactor evidence="1">
        <name>FAD</name>
        <dbReference type="ChEBI" id="CHEBI:57692"/>
    </cofactor>
</comment>
<reference evidence="5 6" key="1">
    <citation type="submission" date="2019-02" db="EMBL/GenBank/DDBJ databases">
        <title>Genomic Encyclopedia of Type Strains, Phase IV (KMG-IV): sequencing the most valuable type-strain genomes for metagenomic binning, comparative biology and taxonomic classification.</title>
        <authorList>
            <person name="Goeker M."/>
        </authorList>
    </citation>
    <scope>NUCLEOTIDE SEQUENCE [LARGE SCALE GENOMIC DNA]</scope>
    <source>
        <strain evidence="5 6">K24</strain>
    </source>
</reference>
<sequence length="511" mass="54431">MSTEHIDVVIVGAGLAGLSSAVFLGMNGVKALVVERREGTSVLPKARGANPVTMEALRTAGLAEAIHKAMPPGKPAITSVVSESLTGKVLYDHVAHRPDFSMFSPERPGMASQARAEEALLRRALELGAQVRFKTRCESLAQDGEGVELALCDLDAERTYAVRARYVIASDGIRGSIAGWLGIGTHGLGAIKSVTAVRFKADLAQWAGDNAMVIHYLQNPALPDGAGVLVSTDYKDEWVANMSADPGRDEAGMREIIKIMTGLPDLDFEIIGTVSYDYGHRIADRFRAGRVLLTGDAAHVMPPTGGQGGNTAVQDGYYLGWKLAAVIQGKAGPALLDSYEIERQPYAEEVCNWQVANLAERRRIDTLAERIGAPLDHATLLFGYVCPPNGALVPEPGAEDQRFEHPAQASGRPGARVPYVELEGVDGGKVSPRHLLGPWFMVFTAVQGGAEAARAAAGELGIELKAYPVKSTVPLHAGERQTVLVRPDGVVAWRGADNAGIGRALRTVLCR</sequence>
<keyword evidence="2" id="KW-0285">Flavoprotein</keyword>
<evidence type="ECO:0000313" key="6">
    <source>
        <dbReference type="Proteomes" id="UP000292445"/>
    </source>
</evidence>
<evidence type="ECO:0000256" key="3">
    <source>
        <dbReference type="ARBA" id="ARBA00022827"/>
    </source>
</evidence>
<organism evidence="5 6">
    <name type="scientific">Pigmentiphaga kullae</name>
    <dbReference type="NCBI Taxonomy" id="151784"/>
    <lineage>
        <taxon>Bacteria</taxon>
        <taxon>Pseudomonadati</taxon>
        <taxon>Pseudomonadota</taxon>
        <taxon>Betaproteobacteria</taxon>
        <taxon>Burkholderiales</taxon>
        <taxon>Alcaligenaceae</taxon>
        <taxon>Pigmentiphaga</taxon>
    </lineage>
</organism>
<evidence type="ECO:0000256" key="2">
    <source>
        <dbReference type="ARBA" id="ARBA00022630"/>
    </source>
</evidence>
<feature type="domain" description="FAD-binding" evidence="4">
    <location>
        <begin position="6"/>
        <end position="352"/>
    </location>
</feature>
<keyword evidence="6" id="KW-1185">Reference proteome</keyword>
<accession>A0A4Q7N9U3</accession>
<name>A0A4Q7N9U3_9BURK</name>